<evidence type="ECO:0000259" key="5">
    <source>
        <dbReference type="PROSITE" id="PS50977"/>
    </source>
</evidence>
<dbReference type="InterPro" id="IPR009057">
    <property type="entry name" value="Homeodomain-like_sf"/>
</dbReference>
<dbReference type="PANTHER" id="PTHR30055:SF151">
    <property type="entry name" value="TRANSCRIPTIONAL REGULATORY PROTEIN"/>
    <property type="match status" value="1"/>
</dbReference>
<dbReference type="PANTHER" id="PTHR30055">
    <property type="entry name" value="HTH-TYPE TRANSCRIPTIONAL REGULATOR RUTR"/>
    <property type="match status" value="1"/>
</dbReference>
<sequence length="249" mass="26906">MPDDSEAPGKSDLARTVDLLWGIEAPRGTRGPRPGLSVEAITRAALEIADAEGIAALSMQKVAKLLGYTTMSIYNYVPGKEQLIELMLDAATPPPPVPAEGEDWRVSLERWAAATWELYRLHPWSLKVPTANPPLGPNQLAWFEAALAAIARSGLSGGDVMALGLYVLASVRGQAGLVLDLTGTRDATAPEFAEQMRRIVDSARFPVLHGITMAAPEQAYGTAAIQMDLDFGLRRLMDGVERYVERRVG</sequence>
<accession>A0A9W6SIP2</accession>
<proteinExistence type="predicted"/>
<dbReference type="PROSITE" id="PS50977">
    <property type="entry name" value="HTH_TETR_2"/>
    <property type="match status" value="1"/>
</dbReference>
<dbReference type="GO" id="GO:0000976">
    <property type="term" value="F:transcription cis-regulatory region binding"/>
    <property type="evidence" value="ECO:0007669"/>
    <property type="project" value="TreeGrafter"/>
</dbReference>
<evidence type="ECO:0000256" key="1">
    <source>
        <dbReference type="ARBA" id="ARBA00023015"/>
    </source>
</evidence>
<evidence type="ECO:0000256" key="4">
    <source>
        <dbReference type="PROSITE-ProRule" id="PRU00335"/>
    </source>
</evidence>
<dbReference type="InterPro" id="IPR050109">
    <property type="entry name" value="HTH-type_TetR-like_transc_reg"/>
</dbReference>
<dbReference type="Proteomes" id="UP001165079">
    <property type="component" value="Unassembled WGS sequence"/>
</dbReference>
<dbReference type="SUPFAM" id="SSF46689">
    <property type="entry name" value="Homeodomain-like"/>
    <property type="match status" value="1"/>
</dbReference>
<dbReference type="GO" id="GO:0003700">
    <property type="term" value="F:DNA-binding transcription factor activity"/>
    <property type="evidence" value="ECO:0007669"/>
    <property type="project" value="TreeGrafter"/>
</dbReference>
<dbReference type="InterPro" id="IPR004111">
    <property type="entry name" value="Repressor_TetR_C"/>
</dbReference>
<keyword evidence="1" id="KW-0805">Transcription regulation</keyword>
<dbReference type="InterPro" id="IPR036271">
    <property type="entry name" value="Tet_transcr_reg_TetR-rel_C_sf"/>
</dbReference>
<protein>
    <submittedName>
        <fullName evidence="6">TetR family transcriptional regulator</fullName>
    </submittedName>
</protein>
<dbReference type="RefSeq" id="WP_285662981.1">
    <property type="nucleotide sequence ID" value="NZ_BSTX01000002.1"/>
</dbReference>
<comment type="caution">
    <text evidence="6">The sequence shown here is derived from an EMBL/GenBank/DDBJ whole genome shotgun (WGS) entry which is preliminary data.</text>
</comment>
<dbReference type="Pfam" id="PF00440">
    <property type="entry name" value="TetR_N"/>
    <property type="match status" value="1"/>
</dbReference>
<dbReference type="InterPro" id="IPR001647">
    <property type="entry name" value="HTH_TetR"/>
</dbReference>
<dbReference type="EMBL" id="BSTX01000002">
    <property type="protein sequence ID" value="GLZ77800.1"/>
    <property type="molecule type" value="Genomic_DNA"/>
</dbReference>
<gene>
    <name evidence="6" type="ORF">Afil01_26070</name>
</gene>
<feature type="DNA-binding region" description="H-T-H motif" evidence="4">
    <location>
        <begin position="58"/>
        <end position="77"/>
    </location>
</feature>
<feature type="domain" description="HTH tetR-type" evidence="5">
    <location>
        <begin position="35"/>
        <end position="95"/>
    </location>
</feature>
<evidence type="ECO:0000256" key="3">
    <source>
        <dbReference type="ARBA" id="ARBA00023163"/>
    </source>
</evidence>
<evidence type="ECO:0000313" key="7">
    <source>
        <dbReference type="Proteomes" id="UP001165079"/>
    </source>
</evidence>
<name>A0A9W6SIP2_9ACTN</name>
<evidence type="ECO:0000256" key="2">
    <source>
        <dbReference type="ARBA" id="ARBA00023125"/>
    </source>
</evidence>
<dbReference type="SUPFAM" id="SSF48498">
    <property type="entry name" value="Tetracyclin repressor-like, C-terminal domain"/>
    <property type="match status" value="1"/>
</dbReference>
<reference evidence="6" key="1">
    <citation type="submission" date="2023-03" db="EMBL/GenBank/DDBJ databases">
        <title>Actinorhabdospora filicis NBRC 111898.</title>
        <authorList>
            <person name="Ichikawa N."/>
            <person name="Sato H."/>
            <person name="Tonouchi N."/>
        </authorList>
    </citation>
    <scope>NUCLEOTIDE SEQUENCE</scope>
    <source>
        <strain evidence="6">NBRC 111898</strain>
    </source>
</reference>
<keyword evidence="3" id="KW-0804">Transcription</keyword>
<dbReference type="Pfam" id="PF02909">
    <property type="entry name" value="TetR_C_1"/>
    <property type="match status" value="1"/>
</dbReference>
<keyword evidence="2 4" id="KW-0238">DNA-binding</keyword>
<organism evidence="6 7">
    <name type="scientific">Actinorhabdospora filicis</name>
    <dbReference type="NCBI Taxonomy" id="1785913"/>
    <lineage>
        <taxon>Bacteria</taxon>
        <taxon>Bacillati</taxon>
        <taxon>Actinomycetota</taxon>
        <taxon>Actinomycetes</taxon>
        <taxon>Micromonosporales</taxon>
        <taxon>Micromonosporaceae</taxon>
        <taxon>Actinorhabdospora</taxon>
    </lineage>
</organism>
<dbReference type="Gene3D" id="1.10.10.60">
    <property type="entry name" value="Homeodomain-like"/>
    <property type="match status" value="1"/>
</dbReference>
<evidence type="ECO:0000313" key="6">
    <source>
        <dbReference type="EMBL" id="GLZ77800.1"/>
    </source>
</evidence>
<dbReference type="AlphaFoldDB" id="A0A9W6SIP2"/>
<dbReference type="GO" id="GO:0045892">
    <property type="term" value="P:negative regulation of DNA-templated transcription"/>
    <property type="evidence" value="ECO:0007669"/>
    <property type="project" value="InterPro"/>
</dbReference>
<dbReference type="Gene3D" id="1.10.357.10">
    <property type="entry name" value="Tetracycline Repressor, domain 2"/>
    <property type="match status" value="1"/>
</dbReference>
<keyword evidence="7" id="KW-1185">Reference proteome</keyword>